<dbReference type="GO" id="GO:1990170">
    <property type="term" value="P:stress response to cadmium ion"/>
    <property type="evidence" value="ECO:0007669"/>
    <property type="project" value="TreeGrafter"/>
</dbReference>
<proteinExistence type="predicted"/>
<dbReference type="RefSeq" id="WP_067718390.1">
    <property type="nucleotide sequence ID" value="NZ_LPVJ01000059.1"/>
</dbReference>
<dbReference type="GO" id="GO:0008270">
    <property type="term" value="F:zinc ion binding"/>
    <property type="evidence" value="ECO:0007669"/>
    <property type="project" value="TreeGrafter"/>
</dbReference>
<gene>
    <name evidence="3" type="ORF">ATW55_13785</name>
</gene>
<reference evidence="3 4" key="1">
    <citation type="submission" date="2015-12" db="EMBL/GenBank/DDBJ databases">
        <title>Draft genome sequence of Acidibacillus ferrooxidans ITV001, isolated from a chalcopyrite acid mine drainage site in Brazil.</title>
        <authorList>
            <person name="Dall'Agnol H."/>
            <person name="Nancucheo I."/>
            <person name="Johnson B."/>
            <person name="Oliveira R."/>
            <person name="Leite L."/>
            <person name="Pylro V."/>
            <person name="Nunes G.L."/>
            <person name="Tzotzos G."/>
            <person name="Fernandes G.R."/>
            <person name="Dutra J."/>
            <person name="Orellana S.C."/>
            <person name="Oliveira G."/>
        </authorList>
    </citation>
    <scope>NUCLEOTIDE SEQUENCE [LARGE SCALE GENOMIC DNA]</scope>
    <source>
        <strain evidence="4">ITV01</strain>
    </source>
</reference>
<dbReference type="PANTHER" id="PTHR38430:SF1">
    <property type="entry name" value="PROTEIN-ARGININE KINASE ACTIVATOR PROTEIN"/>
    <property type="match status" value="1"/>
</dbReference>
<organism evidence="3 4">
    <name type="scientific">Ferroacidibacillus organovorans</name>
    <dbReference type="NCBI Taxonomy" id="1765683"/>
    <lineage>
        <taxon>Bacteria</taxon>
        <taxon>Bacillati</taxon>
        <taxon>Bacillota</taxon>
        <taxon>Bacilli</taxon>
        <taxon>Bacillales</taxon>
        <taxon>Alicyclobacillaceae</taxon>
        <taxon>Ferroacidibacillus</taxon>
    </lineage>
</organism>
<name>A0A101XPD1_9BACL</name>
<dbReference type="Proteomes" id="UP000053557">
    <property type="component" value="Unassembled WGS sequence"/>
</dbReference>
<evidence type="ECO:0000313" key="3">
    <source>
        <dbReference type="EMBL" id="KUO95123.1"/>
    </source>
</evidence>
<dbReference type="PIRSF" id="PIRSF015034">
    <property type="entry name" value="YacH"/>
    <property type="match status" value="1"/>
</dbReference>
<dbReference type="GO" id="GO:0005507">
    <property type="term" value="F:copper ion binding"/>
    <property type="evidence" value="ECO:0007669"/>
    <property type="project" value="TreeGrafter"/>
</dbReference>
<dbReference type="OrthoDB" id="9788704at2"/>
<protein>
    <recommendedName>
        <fullName evidence="2">UVR domain-containing protein</fullName>
    </recommendedName>
</protein>
<dbReference type="GO" id="GO:0050897">
    <property type="term" value="F:cobalt ion binding"/>
    <property type="evidence" value="ECO:0007669"/>
    <property type="project" value="TreeGrafter"/>
</dbReference>
<dbReference type="InterPro" id="IPR001943">
    <property type="entry name" value="UVR_dom"/>
</dbReference>
<dbReference type="GO" id="GO:0046870">
    <property type="term" value="F:cadmium ion binding"/>
    <property type="evidence" value="ECO:0007669"/>
    <property type="project" value="TreeGrafter"/>
</dbReference>
<dbReference type="InterPro" id="IPR036876">
    <property type="entry name" value="UVR_dom_sf"/>
</dbReference>
<sequence length="170" mass="19227">MMCEQCGNRPATVHFTEIVQGEKNEYHLCETCAKEKGYAAYQFMAGAFSVNQLLSGLMNLDPAVKQRAASSQTRCESCGLTFSQFSQIGRFGCEHCYEAFAPGLDPMLKKIQSSSQHVGKIPKRQGGAIAHRRELIRLRQELQAHIKEERFEEAARLRDQIRALEMRVSE</sequence>
<dbReference type="SUPFAM" id="SSF46600">
    <property type="entry name" value="C-terminal UvrC-binding domain of UvrB"/>
    <property type="match status" value="1"/>
</dbReference>
<feature type="coiled-coil region" evidence="1">
    <location>
        <begin position="128"/>
        <end position="167"/>
    </location>
</feature>
<dbReference type="Pfam" id="PF02151">
    <property type="entry name" value="UVR"/>
    <property type="match status" value="1"/>
</dbReference>
<dbReference type="AlphaFoldDB" id="A0A101XPD1"/>
<comment type="caution">
    <text evidence="3">The sequence shown here is derived from an EMBL/GenBank/DDBJ whole genome shotgun (WGS) entry which is preliminary data.</text>
</comment>
<dbReference type="InterPro" id="IPR025542">
    <property type="entry name" value="YacH"/>
</dbReference>
<dbReference type="GO" id="GO:1990169">
    <property type="term" value="P:stress response to copper ion"/>
    <property type="evidence" value="ECO:0007669"/>
    <property type="project" value="TreeGrafter"/>
</dbReference>
<feature type="domain" description="UVR" evidence="2">
    <location>
        <begin position="132"/>
        <end position="167"/>
    </location>
</feature>
<dbReference type="Gene3D" id="4.10.860.10">
    <property type="entry name" value="UVR domain"/>
    <property type="match status" value="1"/>
</dbReference>
<dbReference type="EMBL" id="LPVJ01000059">
    <property type="protein sequence ID" value="KUO95123.1"/>
    <property type="molecule type" value="Genomic_DNA"/>
</dbReference>
<evidence type="ECO:0000313" key="4">
    <source>
        <dbReference type="Proteomes" id="UP000053557"/>
    </source>
</evidence>
<keyword evidence="4" id="KW-1185">Reference proteome</keyword>
<evidence type="ECO:0000256" key="1">
    <source>
        <dbReference type="SAM" id="Coils"/>
    </source>
</evidence>
<evidence type="ECO:0000259" key="2">
    <source>
        <dbReference type="PROSITE" id="PS50151"/>
    </source>
</evidence>
<accession>A0A101XPD1</accession>
<keyword evidence="1" id="KW-0175">Coiled coil</keyword>
<dbReference type="PANTHER" id="PTHR38430">
    <property type="entry name" value="PROTEIN-ARGININE KINASE ACTIVATOR PROTEIN"/>
    <property type="match status" value="1"/>
</dbReference>
<dbReference type="PROSITE" id="PS50151">
    <property type="entry name" value="UVR"/>
    <property type="match status" value="1"/>
</dbReference>